<evidence type="ECO:0000256" key="1">
    <source>
        <dbReference type="ARBA" id="ARBA00022490"/>
    </source>
</evidence>
<accession>A0ABV7L2T0</accession>
<dbReference type="NCBIfam" id="TIGR00129">
    <property type="entry name" value="fdhD_narQ"/>
    <property type="match status" value="1"/>
</dbReference>
<reference evidence="6" key="1">
    <citation type="journal article" date="2019" name="Int. J. Syst. Evol. Microbiol.">
        <title>The Global Catalogue of Microorganisms (GCM) 10K type strain sequencing project: providing services to taxonomists for standard genome sequencing and annotation.</title>
        <authorList>
            <consortium name="The Broad Institute Genomics Platform"/>
            <consortium name="The Broad Institute Genome Sequencing Center for Infectious Disease"/>
            <person name="Wu L."/>
            <person name="Ma J."/>
        </authorList>
    </citation>
    <scope>NUCLEOTIDE SEQUENCE [LARGE SCALE GENOMIC DNA]</scope>
    <source>
        <strain evidence="6">KCTC 42964</strain>
    </source>
</reference>
<feature type="active site" description="Cysteine persulfide intermediate" evidence="3">
    <location>
        <position position="135"/>
    </location>
</feature>
<dbReference type="Proteomes" id="UP001595528">
    <property type="component" value="Unassembled WGS sequence"/>
</dbReference>
<evidence type="ECO:0000313" key="6">
    <source>
        <dbReference type="Proteomes" id="UP001595528"/>
    </source>
</evidence>
<dbReference type="PIRSF" id="PIRSF015626">
    <property type="entry name" value="FdhD"/>
    <property type="match status" value="1"/>
</dbReference>
<comment type="function">
    <text evidence="3">Required for formate dehydrogenase (FDH) activity. Acts as a sulfur carrier protein that transfers sulfur from IscS to the molybdenum cofactor prior to its insertion into FDH.</text>
</comment>
<sequence length="290" mass="29714">MARPLPEQRPAGSGGAAAPEVCGSPADLPRPARQRRVRLLQADGTAVDALWGLAAEVPVEIGLNGRPWTVMMATPADLEDFATGIAVSEGLVRDPAAIRGIAMAVRDRGIALDLAVDPQALAPLPARSLEGRTGCGLCGLEKLSQLALPGRAAAPAAAIPLAAVARALDGLQAAQPLNRATRSVHGAAFCGPDGAIRLVREDVGRHNALDKLLGALLRAGIDPASGFVAMTSRCSFELVQKAARLGVPLLATVSAPTEMALQVAARAGLTLAACGPERSLVVFDPDPAER</sequence>
<keyword evidence="2 3" id="KW-0501">Molybdenum cofactor biosynthesis</keyword>
<comment type="caution">
    <text evidence="5">The sequence shown here is derived from an EMBL/GenBank/DDBJ whole genome shotgun (WGS) entry which is preliminary data.</text>
</comment>
<feature type="region of interest" description="Disordered" evidence="4">
    <location>
        <begin position="1"/>
        <end position="29"/>
    </location>
</feature>
<evidence type="ECO:0000256" key="4">
    <source>
        <dbReference type="SAM" id="MobiDB-lite"/>
    </source>
</evidence>
<dbReference type="EMBL" id="JBHRTR010000028">
    <property type="protein sequence ID" value="MFC3228912.1"/>
    <property type="molecule type" value="Genomic_DNA"/>
</dbReference>
<dbReference type="HAMAP" id="MF_00187">
    <property type="entry name" value="FdhD"/>
    <property type="match status" value="1"/>
</dbReference>
<organism evidence="5 6">
    <name type="scientific">Marinibaculum pumilum</name>
    <dbReference type="NCBI Taxonomy" id="1766165"/>
    <lineage>
        <taxon>Bacteria</taxon>
        <taxon>Pseudomonadati</taxon>
        <taxon>Pseudomonadota</taxon>
        <taxon>Alphaproteobacteria</taxon>
        <taxon>Rhodospirillales</taxon>
        <taxon>Rhodospirillaceae</taxon>
        <taxon>Marinibaculum</taxon>
    </lineage>
</organism>
<proteinExistence type="inferred from homology"/>
<dbReference type="Gene3D" id="3.40.140.10">
    <property type="entry name" value="Cytidine Deaminase, domain 2"/>
    <property type="match status" value="1"/>
</dbReference>
<dbReference type="SUPFAM" id="SSF53927">
    <property type="entry name" value="Cytidine deaminase-like"/>
    <property type="match status" value="1"/>
</dbReference>
<keyword evidence="6" id="KW-1185">Reference proteome</keyword>
<dbReference type="PANTHER" id="PTHR30592:SF1">
    <property type="entry name" value="SULFUR CARRIER PROTEIN FDHD"/>
    <property type="match status" value="1"/>
</dbReference>
<evidence type="ECO:0000256" key="2">
    <source>
        <dbReference type="ARBA" id="ARBA00023150"/>
    </source>
</evidence>
<keyword evidence="1 3" id="KW-0963">Cytoplasm</keyword>
<dbReference type="Gene3D" id="3.10.20.10">
    <property type="match status" value="1"/>
</dbReference>
<dbReference type="InterPro" id="IPR003786">
    <property type="entry name" value="FdhD"/>
</dbReference>
<name>A0ABV7L2T0_9PROT</name>
<dbReference type="PANTHER" id="PTHR30592">
    <property type="entry name" value="FORMATE DEHYDROGENASE"/>
    <property type="match status" value="1"/>
</dbReference>
<comment type="subcellular location">
    <subcellularLocation>
        <location evidence="3">Cytoplasm</location>
    </subcellularLocation>
</comment>
<dbReference type="RefSeq" id="WP_379902487.1">
    <property type="nucleotide sequence ID" value="NZ_JBHRTR010000028.1"/>
</dbReference>
<dbReference type="InterPro" id="IPR016193">
    <property type="entry name" value="Cytidine_deaminase-like"/>
</dbReference>
<comment type="caution">
    <text evidence="3">Lacks conserved residue(s) required for the propagation of feature annotation.</text>
</comment>
<evidence type="ECO:0000256" key="3">
    <source>
        <dbReference type="HAMAP-Rule" id="MF_00187"/>
    </source>
</evidence>
<gene>
    <name evidence="3 5" type="primary">fdhD</name>
    <name evidence="5" type="ORF">ACFOGJ_16825</name>
</gene>
<dbReference type="Pfam" id="PF02634">
    <property type="entry name" value="FdhD-NarQ"/>
    <property type="match status" value="1"/>
</dbReference>
<protein>
    <recommendedName>
        <fullName evidence="3">Sulfur carrier protein FdhD</fullName>
    </recommendedName>
</protein>
<evidence type="ECO:0000313" key="5">
    <source>
        <dbReference type="EMBL" id="MFC3228912.1"/>
    </source>
</evidence>
<comment type="similarity">
    <text evidence="3">Belongs to the FdhD family.</text>
</comment>